<name>A0A6V7U814_MELEN</name>
<keyword evidence="4 5" id="KW-0833">Ubl conjugation pathway</keyword>
<dbReference type="GO" id="GO:0000209">
    <property type="term" value="P:protein polyubiquitination"/>
    <property type="evidence" value="ECO:0007669"/>
    <property type="project" value="InterPro"/>
</dbReference>
<dbReference type="InterPro" id="IPR044611">
    <property type="entry name" value="E3A/B/C-like"/>
</dbReference>
<protein>
    <recommendedName>
        <fullName evidence="2">HECT-type E3 ubiquitin transferase</fullName>
        <ecNumber evidence="2">2.3.2.26</ecNumber>
    </recommendedName>
</protein>
<evidence type="ECO:0000256" key="1">
    <source>
        <dbReference type="ARBA" id="ARBA00000885"/>
    </source>
</evidence>
<dbReference type="AlphaFoldDB" id="A0A6V7U814"/>
<dbReference type="FunFam" id="3.30.2160.10:FF:000002">
    <property type="entry name" value="Putative Ubiquitin-protein ligase E3C"/>
    <property type="match status" value="1"/>
</dbReference>
<dbReference type="GO" id="GO:0061630">
    <property type="term" value="F:ubiquitin protein ligase activity"/>
    <property type="evidence" value="ECO:0007669"/>
    <property type="project" value="UniProtKB-EC"/>
</dbReference>
<comment type="catalytic activity">
    <reaction evidence="1">
        <text>S-ubiquitinyl-[E2 ubiquitin-conjugating enzyme]-L-cysteine + [acceptor protein]-L-lysine = [E2 ubiquitin-conjugating enzyme]-L-cysteine + N(6)-ubiquitinyl-[acceptor protein]-L-lysine.</text>
        <dbReference type="EC" id="2.3.2.26"/>
    </reaction>
</comment>
<comment type="caution">
    <text evidence="7">The sequence shown here is derived from an EMBL/GenBank/DDBJ whole genome shotgun (WGS) entry which is preliminary data.</text>
</comment>
<dbReference type="InterPro" id="IPR035983">
    <property type="entry name" value="Hect_E3_ubiquitin_ligase"/>
</dbReference>
<gene>
    <name evidence="7" type="ORF">MENT_LOCUS8464</name>
</gene>
<dbReference type="EMBL" id="CAJEWN010000036">
    <property type="protein sequence ID" value="CAD2145978.1"/>
    <property type="molecule type" value="Genomic_DNA"/>
</dbReference>
<evidence type="ECO:0000256" key="5">
    <source>
        <dbReference type="PROSITE-ProRule" id="PRU00104"/>
    </source>
</evidence>
<proteinExistence type="predicted"/>
<reference evidence="7 8" key="1">
    <citation type="submission" date="2020-08" db="EMBL/GenBank/DDBJ databases">
        <authorList>
            <person name="Koutsovoulos G."/>
            <person name="Danchin GJ E."/>
        </authorList>
    </citation>
    <scope>NUCLEOTIDE SEQUENCE [LARGE SCALE GENOMIC DNA]</scope>
</reference>
<feature type="domain" description="HECT" evidence="6">
    <location>
        <begin position="681"/>
        <end position="1046"/>
    </location>
</feature>
<evidence type="ECO:0000259" key="6">
    <source>
        <dbReference type="PROSITE" id="PS50237"/>
    </source>
</evidence>
<evidence type="ECO:0000313" key="7">
    <source>
        <dbReference type="EMBL" id="CAD2145978.1"/>
    </source>
</evidence>
<dbReference type="Gene3D" id="3.30.2160.10">
    <property type="entry name" value="Hect, E3 ligase catalytic domain"/>
    <property type="match status" value="1"/>
</dbReference>
<dbReference type="Pfam" id="PF00632">
    <property type="entry name" value="HECT"/>
    <property type="match status" value="1"/>
</dbReference>
<evidence type="ECO:0000256" key="4">
    <source>
        <dbReference type="ARBA" id="ARBA00022786"/>
    </source>
</evidence>
<evidence type="ECO:0000256" key="3">
    <source>
        <dbReference type="ARBA" id="ARBA00022679"/>
    </source>
</evidence>
<dbReference type="Gene3D" id="3.30.2410.10">
    <property type="entry name" value="Hect, E3 ligase catalytic domain"/>
    <property type="match status" value="1"/>
</dbReference>
<dbReference type="PROSITE" id="PS50237">
    <property type="entry name" value="HECT"/>
    <property type="match status" value="1"/>
</dbReference>
<evidence type="ECO:0000256" key="2">
    <source>
        <dbReference type="ARBA" id="ARBA00012485"/>
    </source>
</evidence>
<dbReference type="SMART" id="SM00119">
    <property type="entry name" value="HECTc"/>
    <property type="match status" value="1"/>
</dbReference>
<dbReference type="Proteomes" id="UP000580250">
    <property type="component" value="Unassembled WGS sequence"/>
</dbReference>
<evidence type="ECO:0000313" key="8">
    <source>
        <dbReference type="Proteomes" id="UP000580250"/>
    </source>
</evidence>
<sequence>MDQNILVDLQRFARGYLLRKRFQDSVRNELISIHKQISNNNLPDNIKLLKLGRVLNNNNYFGVYSNEIYLFCDILFASMKSSSIQKSFASLYLSSNHMDSACKATFRLFQKLIDDFGKCEVCSKISNSRRISSQAPLIYIFCNCSEETWPVLKGKESIIPIINSLCAKLLYPLATINSLNIFKKIIFDALKGDRMLLDEKTIDQLFFISIRFIQISSLENDLNLQIFIEFISFPAIAQMLSKQTLNSIEKTNIFENSIKWIASKENEKISKLSTNEALNLIGNIIFFGNLFKNCLSVCLLDWAYLVNRILKYCAFIVTDNKKVIVGIILCLDGHLKELTEGYYQWAFTRMIKQISLLWSKEMVEFLAINFFTNFEETKLPQQQNIYKRKNSKTLAEIPIFSTIDNKLTSDFLQKFIGKFGSKKHQETVGSIQAVALPPFTSPIIFCQLYQNALLAFYNSRIEILSSLSRNDSLVLAKLWHYINPDVSNTESFKTCLGYLVTDPSVTSPHFAPLQLFGEIAYSLISILDEREMYETEKPFTRIQLCQIATFANRFCFHAIWDSLIDFENRRSSLLFTSMYNLLNILFNRDCRRQFTPSKNFWTIPEISFKAFVTEFERNETSKRAQLLMEKMPHIVPLRDRIFLFRKFIQQDKESFSNSNTIITVERSRIIEDGYRQLGGINPHILKGIIRVKFINQQGLDEAGIDQDGVFKEFLEQILKKVFIPELNLFKYTHDKMLYPSPTSNIQENHLELFKFVGCLLGKAIYEGICVDVQLAPVLLASVLNKKLYPFDELASLDPLLYKNLTYVKHYNESEDVEDLALTFSFQEKFLGKIYTHELLPGGRELKVNNENKISYLHLYSHYRVIKQVKNQTIYFVNGFRSIIKEKWLTLFNTHELQFLISGQLSDIDLDDLKKHVQYYGGFHSNHRLIRWFWSIVQNDFSCEERHLFLKFVTSCSRPPLLGFAYLEPPFSIRCVETSDDLDHGDTLGSVIRGFLAINKRKQPTNERLPTASTCFNLLKLPNYTRKQILLEKLRYAIHAETGFELS</sequence>
<dbReference type="SUPFAM" id="SSF56204">
    <property type="entry name" value="Hect, E3 ligase catalytic domain"/>
    <property type="match status" value="1"/>
</dbReference>
<organism evidence="7 8">
    <name type="scientific">Meloidogyne enterolobii</name>
    <name type="common">Root-knot nematode worm</name>
    <name type="synonym">Meloidogyne mayaguensis</name>
    <dbReference type="NCBI Taxonomy" id="390850"/>
    <lineage>
        <taxon>Eukaryota</taxon>
        <taxon>Metazoa</taxon>
        <taxon>Ecdysozoa</taxon>
        <taxon>Nematoda</taxon>
        <taxon>Chromadorea</taxon>
        <taxon>Rhabditida</taxon>
        <taxon>Tylenchina</taxon>
        <taxon>Tylenchomorpha</taxon>
        <taxon>Tylenchoidea</taxon>
        <taxon>Meloidogynidae</taxon>
        <taxon>Meloidogyninae</taxon>
        <taxon>Meloidogyne</taxon>
    </lineage>
</organism>
<keyword evidence="3" id="KW-0808">Transferase</keyword>
<dbReference type="OrthoDB" id="8068875at2759"/>
<dbReference type="EC" id="2.3.2.26" evidence="2"/>
<dbReference type="PANTHER" id="PTHR45700:SF3">
    <property type="entry name" value="UBIQUITIN-PROTEIN LIGASE E3B"/>
    <property type="match status" value="1"/>
</dbReference>
<accession>A0A6V7U814</accession>
<feature type="active site" description="Glycyl thioester intermediate" evidence="5">
    <location>
        <position position="1014"/>
    </location>
</feature>
<dbReference type="GO" id="GO:0006511">
    <property type="term" value="P:ubiquitin-dependent protein catabolic process"/>
    <property type="evidence" value="ECO:0007669"/>
    <property type="project" value="TreeGrafter"/>
</dbReference>
<dbReference type="CDD" id="cd00078">
    <property type="entry name" value="HECTc"/>
    <property type="match status" value="1"/>
</dbReference>
<dbReference type="PANTHER" id="PTHR45700">
    <property type="entry name" value="UBIQUITIN-PROTEIN LIGASE E3C"/>
    <property type="match status" value="1"/>
</dbReference>
<dbReference type="PROSITE" id="PS50096">
    <property type="entry name" value="IQ"/>
    <property type="match status" value="1"/>
</dbReference>
<dbReference type="Gene3D" id="3.90.1750.10">
    <property type="entry name" value="Hect, E3 ligase catalytic domains"/>
    <property type="match status" value="1"/>
</dbReference>
<dbReference type="InterPro" id="IPR000569">
    <property type="entry name" value="HECT_dom"/>
</dbReference>